<dbReference type="Proteomes" id="UP000692954">
    <property type="component" value="Unassembled WGS sequence"/>
</dbReference>
<evidence type="ECO:0000313" key="2">
    <source>
        <dbReference type="EMBL" id="CAD8072896.1"/>
    </source>
</evidence>
<feature type="coiled-coil region" evidence="1">
    <location>
        <begin position="73"/>
        <end position="124"/>
    </location>
</feature>
<reference evidence="2" key="1">
    <citation type="submission" date="2021-01" db="EMBL/GenBank/DDBJ databases">
        <authorList>
            <consortium name="Genoscope - CEA"/>
            <person name="William W."/>
        </authorList>
    </citation>
    <scope>NUCLEOTIDE SEQUENCE</scope>
</reference>
<keyword evidence="1" id="KW-0175">Coiled coil</keyword>
<evidence type="ECO:0000256" key="1">
    <source>
        <dbReference type="SAM" id="Coils"/>
    </source>
</evidence>
<proteinExistence type="predicted"/>
<keyword evidence="3" id="KW-1185">Reference proteome</keyword>
<dbReference type="OrthoDB" id="295785at2759"/>
<evidence type="ECO:0000313" key="3">
    <source>
        <dbReference type="Proteomes" id="UP000692954"/>
    </source>
</evidence>
<name>A0A8S1M8C2_9CILI</name>
<gene>
    <name evidence="2" type="ORF">PSON_ATCC_30995.1.T0300022</name>
</gene>
<accession>A0A8S1M8C2</accession>
<protein>
    <submittedName>
        <fullName evidence="2">Uncharacterized protein</fullName>
    </submittedName>
</protein>
<organism evidence="2 3">
    <name type="scientific">Paramecium sonneborni</name>
    <dbReference type="NCBI Taxonomy" id="65129"/>
    <lineage>
        <taxon>Eukaryota</taxon>
        <taxon>Sar</taxon>
        <taxon>Alveolata</taxon>
        <taxon>Ciliophora</taxon>
        <taxon>Intramacronucleata</taxon>
        <taxon>Oligohymenophorea</taxon>
        <taxon>Peniculida</taxon>
        <taxon>Parameciidae</taxon>
        <taxon>Paramecium</taxon>
    </lineage>
</organism>
<sequence length="397" mass="47563">MSKAYKDIRANFVFDVAPKSTHQSNDEQPVVIKQSDPIKIDNQQQNVQEMIQQKTQNFDEEKLKSYQKMFEMCQQLYNDKAQLIDTIDQQQKQILELERQVNEYENLEANYEKEQLQLKEEQLQYVQEIETLTCQLQLVMEQRLDTNKIQNNQDEIYDELMNFIYKENLQELINEMDKSNKKMIVQFLVEYLINQYVQKKNQEEKYQSHIQDNIQIIYDLQSKIQDLTCNPFRITTPKSVLSETLKQSKMSNSASNFHKTNNNHNTDKDELQSKIASLKRQGKQINKKWQEFCENILRERNDVIKYHKKQIELINEHNIELKKTISEIVQYLGQNQQDLWIQMLDIKQKIHLKVIDLSKSDDINKLLIEAELKQLFLLQAQIRSQLNRNRPLRKDSQ</sequence>
<dbReference type="AlphaFoldDB" id="A0A8S1M8C2"/>
<comment type="caution">
    <text evidence="2">The sequence shown here is derived from an EMBL/GenBank/DDBJ whole genome shotgun (WGS) entry which is preliminary data.</text>
</comment>
<feature type="coiled-coil region" evidence="1">
    <location>
        <begin position="261"/>
        <end position="288"/>
    </location>
</feature>
<dbReference type="EMBL" id="CAJJDN010000030">
    <property type="protein sequence ID" value="CAD8072896.1"/>
    <property type="molecule type" value="Genomic_DNA"/>
</dbReference>